<sequence length="337" mass="39850">MTTKVLETREPLISAYTSYGSIFSLMEDRLWPWVYNNFIQIRFAPNWRIYTFDHHPILLKNCPGIAFHSLPQEMVVQTGKTLKQIIIDAIDMGYYLYIFVDRYYIPQSDSYQKEQHIHELFIFGYDLERDVAFVADNLQNGKFVQTSCPFVELEKGYWTIPADFDFWTEVRFLKRKADYECKLNLENIAASIESYLHSRKTFDLVEEQECEFGLESLDRLLDYVGNPELAGHYLDIRPFHFLYEHKLLMATRTKYLMEQERVAFDQSLLGQSINLEKQYMYLRNLVLKYNVKRDQALRDSIYQKLENNLGEERQFLSALLRHIQSNEAEGVVAGNGL</sequence>
<name>A0A8J4H4P7_9BACL</name>
<dbReference type="RefSeq" id="WP_213413613.1">
    <property type="nucleotide sequence ID" value="NZ_BOVK01000060.1"/>
</dbReference>
<accession>A0A8J4H4P7</accession>
<gene>
    <name evidence="1" type="ORF">XYCOK13_36230</name>
</gene>
<dbReference type="Proteomes" id="UP000677918">
    <property type="component" value="Unassembled WGS sequence"/>
</dbReference>
<dbReference type="EMBL" id="BOVK01000060">
    <property type="protein sequence ID" value="GIQ70799.1"/>
    <property type="molecule type" value="Genomic_DNA"/>
</dbReference>
<evidence type="ECO:0000313" key="2">
    <source>
        <dbReference type="Proteomes" id="UP000677918"/>
    </source>
</evidence>
<dbReference type="AlphaFoldDB" id="A0A8J4H4P7"/>
<evidence type="ECO:0000313" key="1">
    <source>
        <dbReference type="EMBL" id="GIQ70799.1"/>
    </source>
</evidence>
<organism evidence="1 2">
    <name type="scientific">Xylanibacillus composti</name>
    <dbReference type="NCBI Taxonomy" id="1572762"/>
    <lineage>
        <taxon>Bacteria</taxon>
        <taxon>Bacillati</taxon>
        <taxon>Bacillota</taxon>
        <taxon>Bacilli</taxon>
        <taxon>Bacillales</taxon>
        <taxon>Paenibacillaceae</taxon>
        <taxon>Xylanibacillus</taxon>
    </lineage>
</organism>
<reference evidence="1" key="1">
    <citation type="submission" date="2021-04" db="EMBL/GenBank/DDBJ databases">
        <title>Draft genome sequence of Xylanibacillus composti strain K13.</title>
        <authorList>
            <person name="Uke A."/>
            <person name="Chhe C."/>
            <person name="Baramee S."/>
            <person name="Kosugi A."/>
        </authorList>
    </citation>
    <scope>NUCLEOTIDE SEQUENCE</scope>
    <source>
        <strain evidence="1">K13</strain>
    </source>
</reference>
<protein>
    <recommendedName>
        <fullName evidence="3">Butirosin biosynthesis protein H N-terminal domain-containing protein</fullName>
    </recommendedName>
</protein>
<comment type="caution">
    <text evidence="1">The sequence shown here is derived from an EMBL/GenBank/DDBJ whole genome shotgun (WGS) entry which is preliminary data.</text>
</comment>
<evidence type="ECO:0008006" key="3">
    <source>
        <dbReference type="Google" id="ProtNLM"/>
    </source>
</evidence>
<keyword evidence="2" id="KW-1185">Reference proteome</keyword>
<proteinExistence type="predicted"/>